<dbReference type="InterPro" id="IPR001789">
    <property type="entry name" value="Sig_transdc_resp-reg_receiver"/>
</dbReference>
<dbReference type="Gene3D" id="3.30.450.20">
    <property type="entry name" value="PAS domain"/>
    <property type="match status" value="1"/>
</dbReference>
<dbReference type="PROSITE" id="PS50109">
    <property type="entry name" value="HIS_KIN"/>
    <property type="match status" value="1"/>
</dbReference>
<dbReference type="Pfam" id="PF00072">
    <property type="entry name" value="Response_reg"/>
    <property type="match status" value="1"/>
</dbReference>
<dbReference type="GO" id="GO:0006355">
    <property type="term" value="P:regulation of DNA-templated transcription"/>
    <property type="evidence" value="ECO:0007669"/>
    <property type="project" value="InterPro"/>
</dbReference>
<comment type="function">
    <text evidence="9">Putative oxygen sensor; modulates the activity of FixJ, a transcriptional activator of nitrogen fixation fixK gene. FixL probably acts as a kinase that phosphorylates FixJ.</text>
</comment>
<evidence type="ECO:0000256" key="3">
    <source>
        <dbReference type="ARBA" id="ARBA00022553"/>
    </source>
</evidence>
<dbReference type="SUPFAM" id="SSF55874">
    <property type="entry name" value="ATPase domain of HSP90 chaperone/DNA topoisomerase II/histidine kinase"/>
    <property type="match status" value="1"/>
</dbReference>
<dbReference type="EMBL" id="SJPP01000001">
    <property type="protein sequence ID" value="TWU14884.1"/>
    <property type="molecule type" value="Genomic_DNA"/>
</dbReference>
<keyword evidence="5" id="KW-0547">Nucleotide-binding</keyword>
<keyword evidence="3 11" id="KW-0597">Phosphoprotein</keyword>
<dbReference type="Proteomes" id="UP000320735">
    <property type="component" value="Unassembled WGS sequence"/>
</dbReference>
<evidence type="ECO:0000259" key="14">
    <source>
        <dbReference type="PROSITE" id="PS50112"/>
    </source>
</evidence>
<dbReference type="GO" id="GO:0000155">
    <property type="term" value="F:phosphorelay sensor kinase activity"/>
    <property type="evidence" value="ECO:0007669"/>
    <property type="project" value="InterPro"/>
</dbReference>
<evidence type="ECO:0000313" key="16">
    <source>
        <dbReference type="EMBL" id="TWU14884.1"/>
    </source>
</evidence>
<dbReference type="InterPro" id="IPR036890">
    <property type="entry name" value="HATPase_C_sf"/>
</dbReference>
<evidence type="ECO:0000259" key="13">
    <source>
        <dbReference type="PROSITE" id="PS50110"/>
    </source>
</evidence>
<accession>A0A5C6BVX8</accession>
<protein>
    <recommendedName>
        <fullName evidence="10">Sensor protein FixL</fullName>
        <ecNumber evidence="2">2.7.13.3</ecNumber>
    </recommendedName>
</protein>
<dbReference type="InterPro" id="IPR035965">
    <property type="entry name" value="PAS-like_dom_sf"/>
</dbReference>
<dbReference type="AlphaFoldDB" id="A0A5C6BVX8"/>
<dbReference type="Gene3D" id="1.10.287.130">
    <property type="match status" value="1"/>
</dbReference>
<feature type="domain" description="Response regulatory" evidence="13">
    <location>
        <begin position="9"/>
        <end position="121"/>
    </location>
</feature>
<gene>
    <name evidence="16" type="primary">fixL_3</name>
    <name evidence="16" type="ORF">CA54_37540</name>
</gene>
<evidence type="ECO:0000256" key="1">
    <source>
        <dbReference type="ARBA" id="ARBA00000085"/>
    </source>
</evidence>
<dbReference type="Pfam" id="PF00512">
    <property type="entry name" value="HisKA"/>
    <property type="match status" value="1"/>
</dbReference>
<dbReference type="Gene3D" id="3.30.565.10">
    <property type="entry name" value="Histidine kinase-like ATPase, C-terminal domain"/>
    <property type="match status" value="1"/>
</dbReference>
<evidence type="ECO:0000256" key="11">
    <source>
        <dbReference type="PROSITE-ProRule" id="PRU00169"/>
    </source>
</evidence>
<dbReference type="OrthoDB" id="236031at2"/>
<keyword evidence="4 16" id="KW-0808">Transferase</keyword>
<proteinExistence type="predicted"/>
<dbReference type="SUPFAM" id="SSF52172">
    <property type="entry name" value="CheY-like"/>
    <property type="match status" value="1"/>
</dbReference>
<dbReference type="InterPro" id="IPR000014">
    <property type="entry name" value="PAS"/>
</dbReference>
<evidence type="ECO:0000256" key="2">
    <source>
        <dbReference type="ARBA" id="ARBA00012438"/>
    </source>
</evidence>
<dbReference type="PRINTS" id="PR00344">
    <property type="entry name" value="BCTRLSENSOR"/>
</dbReference>
<dbReference type="PANTHER" id="PTHR43065">
    <property type="entry name" value="SENSOR HISTIDINE KINASE"/>
    <property type="match status" value="1"/>
</dbReference>
<dbReference type="InterPro" id="IPR004358">
    <property type="entry name" value="Sig_transdc_His_kin-like_C"/>
</dbReference>
<dbReference type="CDD" id="cd00082">
    <property type="entry name" value="HisKA"/>
    <property type="match status" value="1"/>
</dbReference>
<keyword evidence="17" id="KW-1185">Reference proteome</keyword>
<dbReference type="PROSITE" id="PS50113">
    <property type="entry name" value="PAC"/>
    <property type="match status" value="1"/>
</dbReference>
<comment type="caution">
    <text evidence="16">The sequence shown here is derived from an EMBL/GenBank/DDBJ whole genome shotgun (WGS) entry which is preliminary data.</text>
</comment>
<feature type="domain" description="Histidine kinase" evidence="12">
    <location>
        <begin position="273"/>
        <end position="482"/>
    </location>
</feature>
<dbReference type="GO" id="GO:0005524">
    <property type="term" value="F:ATP binding"/>
    <property type="evidence" value="ECO:0007669"/>
    <property type="project" value="UniProtKB-KW"/>
</dbReference>
<evidence type="ECO:0000256" key="9">
    <source>
        <dbReference type="ARBA" id="ARBA00059827"/>
    </source>
</evidence>
<keyword evidence="8" id="KW-0902">Two-component regulatory system</keyword>
<dbReference type="PANTHER" id="PTHR43065:SF10">
    <property type="entry name" value="PEROXIDE STRESS-ACTIVATED HISTIDINE KINASE MAK3"/>
    <property type="match status" value="1"/>
</dbReference>
<evidence type="ECO:0000256" key="6">
    <source>
        <dbReference type="ARBA" id="ARBA00022777"/>
    </source>
</evidence>
<dbReference type="Gene3D" id="3.40.50.2300">
    <property type="match status" value="1"/>
</dbReference>
<dbReference type="SUPFAM" id="SSF55785">
    <property type="entry name" value="PYP-like sensor domain (PAS domain)"/>
    <property type="match status" value="1"/>
</dbReference>
<dbReference type="Pfam" id="PF00989">
    <property type="entry name" value="PAS"/>
    <property type="match status" value="1"/>
</dbReference>
<reference evidence="16 17" key="1">
    <citation type="submission" date="2019-02" db="EMBL/GenBank/DDBJ databases">
        <title>Deep-cultivation of Planctomycetes and their phenomic and genomic characterization uncovers novel biology.</title>
        <authorList>
            <person name="Wiegand S."/>
            <person name="Jogler M."/>
            <person name="Boedeker C."/>
            <person name="Pinto D."/>
            <person name="Vollmers J."/>
            <person name="Rivas-Marin E."/>
            <person name="Kohn T."/>
            <person name="Peeters S.H."/>
            <person name="Heuer A."/>
            <person name="Rast P."/>
            <person name="Oberbeckmann S."/>
            <person name="Bunk B."/>
            <person name="Jeske O."/>
            <person name="Meyerdierks A."/>
            <person name="Storesund J.E."/>
            <person name="Kallscheuer N."/>
            <person name="Luecker S."/>
            <person name="Lage O.M."/>
            <person name="Pohl T."/>
            <person name="Merkel B.J."/>
            <person name="Hornburger P."/>
            <person name="Mueller R.-W."/>
            <person name="Bruemmer F."/>
            <person name="Labrenz M."/>
            <person name="Spormann A.M."/>
            <person name="Op Den Camp H."/>
            <person name="Overmann J."/>
            <person name="Amann R."/>
            <person name="Jetten M.S.M."/>
            <person name="Mascher T."/>
            <person name="Medema M.H."/>
            <person name="Devos D.P."/>
            <person name="Kaster A.-K."/>
            <person name="Ovreas L."/>
            <person name="Rohde M."/>
            <person name="Galperin M.Y."/>
            <person name="Jogler C."/>
        </authorList>
    </citation>
    <scope>NUCLEOTIDE SEQUENCE [LARGE SCALE GENOMIC DNA]</scope>
    <source>
        <strain evidence="16 17">CA54</strain>
    </source>
</reference>
<dbReference type="InterPro" id="IPR003661">
    <property type="entry name" value="HisK_dim/P_dom"/>
</dbReference>
<dbReference type="InterPro" id="IPR003594">
    <property type="entry name" value="HATPase_dom"/>
</dbReference>
<feature type="modified residue" description="4-aspartylphosphate" evidence="11">
    <location>
        <position position="58"/>
    </location>
</feature>
<evidence type="ECO:0000313" key="17">
    <source>
        <dbReference type="Proteomes" id="UP000320735"/>
    </source>
</evidence>
<evidence type="ECO:0000256" key="8">
    <source>
        <dbReference type="ARBA" id="ARBA00023012"/>
    </source>
</evidence>
<name>A0A5C6BVX8_9PLAN</name>
<dbReference type="CDD" id="cd00156">
    <property type="entry name" value="REC"/>
    <property type="match status" value="1"/>
</dbReference>
<dbReference type="SMART" id="SM00091">
    <property type="entry name" value="PAS"/>
    <property type="match status" value="1"/>
</dbReference>
<keyword evidence="7" id="KW-0067">ATP-binding</keyword>
<evidence type="ECO:0000259" key="15">
    <source>
        <dbReference type="PROSITE" id="PS50113"/>
    </source>
</evidence>
<dbReference type="InterPro" id="IPR005467">
    <property type="entry name" value="His_kinase_dom"/>
</dbReference>
<feature type="domain" description="PAC" evidence="15">
    <location>
        <begin position="210"/>
        <end position="260"/>
    </location>
</feature>
<evidence type="ECO:0000256" key="7">
    <source>
        <dbReference type="ARBA" id="ARBA00022840"/>
    </source>
</evidence>
<dbReference type="InterPro" id="IPR011006">
    <property type="entry name" value="CheY-like_superfamily"/>
</dbReference>
<dbReference type="Pfam" id="PF02518">
    <property type="entry name" value="HATPase_c"/>
    <property type="match status" value="1"/>
</dbReference>
<dbReference type="SMART" id="SM00448">
    <property type="entry name" value="REC"/>
    <property type="match status" value="1"/>
</dbReference>
<dbReference type="FunFam" id="3.30.450.20:FF:000060">
    <property type="entry name" value="Sensor protein FixL"/>
    <property type="match status" value="1"/>
</dbReference>
<feature type="domain" description="PAS" evidence="14">
    <location>
        <begin position="133"/>
        <end position="186"/>
    </location>
</feature>
<dbReference type="SMART" id="SM00387">
    <property type="entry name" value="HATPase_c"/>
    <property type="match status" value="1"/>
</dbReference>
<dbReference type="CDD" id="cd00075">
    <property type="entry name" value="HATPase"/>
    <property type="match status" value="1"/>
</dbReference>
<dbReference type="CDD" id="cd00130">
    <property type="entry name" value="PAS"/>
    <property type="match status" value="1"/>
</dbReference>
<keyword evidence="6" id="KW-0418">Kinase</keyword>
<dbReference type="PROSITE" id="PS50110">
    <property type="entry name" value="RESPONSE_REGULATORY"/>
    <property type="match status" value="1"/>
</dbReference>
<evidence type="ECO:0000256" key="4">
    <source>
        <dbReference type="ARBA" id="ARBA00022679"/>
    </source>
</evidence>
<dbReference type="InterPro" id="IPR013767">
    <property type="entry name" value="PAS_fold"/>
</dbReference>
<dbReference type="EC" id="2.7.13.3" evidence="2"/>
<evidence type="ECO:0000259" key="12">
    <source>
        <dbReference type="PROSITE" id="PS50109"/>
    </source>
</evidence>
<comment type="catalytic activity">
    <reaction evidence="1">
        <text>ATP + protein L-histidine = ADP + protein N-phospho-L-histidine.</text>
        <dbReference type="EC" id="2.7.13.3"/>
    </reaction>
</comment>
<evidence type="ECO:0000256" key="10">
    <source>
        <dbReference type="ARBA" id="ARBA00070616"/>
    </source>
</evidence>
<dbReference type="InterPro" id="IPR000700">
    <property type="entry name" value="PAS-assoc_C"/>
</dbReference>
<organism evidence="16 17">
    <name type="scientific">Symmachiella macrocystis</name>
    <dbReference type="NCBI Taxonomy" id="2527985"/>
    <lineage>
        <taxon>Bacteria</taxon>
        <taxon>Pseudomonadati</taxon>
        <taxon>Planctomycetota</taxon>
        <taxon>Planctomycetia</taxon>
        <taxon>Planctomycetales</taxon>
        <taxon>Planctomycetaceae</taxon>
        <taxon>Symmachiella</taxon>
    </lineage>
</organism>
<dbReference type="RefSeq" id="WP_146372141.1">
    <property type="nucleotide sequence ID" value="NZ_SJPP01000001.1"/>
</dbReference>
<evidence type="ECO:0000256" key="5">
    <source>
        <dbReference type="ARBA" id="ARBA00022741"/>
    </source>
</evidence>
<dbReference type="NCBIfam" id="TIGR00229">
    <property type="entry name" value="sensory_box"/>
    <property type="match status" value="1"/>
</dbReference>
<dbReference type="PROSITE" id="PS50112">
    <property type="entry name" value="PAS"/>
    <property type="match status" value="1"/>
</dbReference>
<sequence length="483" mass="53573">MMHTPQPSRILIVDGDANAREHVREILEQDHYFIDTAATATEALEKTRREKISVVILDQGVPDCSVEQLIPGIQRLAPEAAIIYVTDSVDGAVVAMRLGAANYLLKPINPGVLLADLVSIVEHQRAKSELRDQYVRMQAVVNSAIEGIITIDETGVIESFNPAAENMFGYTADEASGMNISEMMPDPYSSEHHLYLSNFRRTGIRKIIGTGREVVAQRRDGTTFPIHLSVSEVQLEDRRLFTGMVRDITAIKQAEERLLQSERLAGIGQAMAALAHESRNALQRSQAGLEMLARRIKKQPEATMLIKRIQRAQDDLHQLYEDVREYAAPIRVNPEHTAISDIVRHAWHDLALAREGRNASLTETGDDPYCQGDKFGLRLVFRNILENAIAATTEAPRIKVEYGETDFVGQPAVRICICDNGPGLTADTQQQIFHEFYTTKTRGTGLGMAICKRIIVAHGGLIEAENRPPNGACITIILPRSQS</sequence>